<evidence type="ECO:0000313" key="2">
    <source>
        <dbReference type="Proteomes" id="UP000800200"/>
    </source>
</evidence>
<accession>A0A6A6EIT7</accession>
<dbReference type="AlphaFoldDB" id="A0A6A6EIT7"/>
<reference evidence="1" key="1">
    <citation type="journal article" date="2020" name="Stud. Mycol.">
        <title>101 Dothideomycetes genomes: a test case for predicting lifestyles and emergence of pathogens.</title>
        <authorList>
            <person name="Haridas S."/>
            <person name="Albert R."/>
            <person name="Binder M."/>
            <person name="Bloem J."/>
            <person name="Labutti K."/>
            <person name="Salamov A."/>
            <person name="Andreopoulos B."/>
            <person name="Baker S."/>
            <person name="Barry K."/>
            <person name="Bills G."/>
            <person name="Bluhm B."/>
            <person name="Cannon C."/>
            <person name="Castanera R."/>
            <person name="Culley D."/>
            <person name="Daum C."/>
            <person name="Ezra D."/>
            <person name="Gonzalez J."/>
            <person name="Henrissat B."/>
            <person name="Kuo A."/>
            <person name="Liang C."/>
            <person name="Lipzen A."/>
            <person name="Lutzoni F."/>
            <person name="Magnuson J."/>
            <person name="Mondo S."/>
            <person name="Nolan M."/>
            <person name="Ohm R."/>
            <person name="Pangilinan J."/>
            <person name="Park H.-J."/>
            <person name="Ramirez L."/>
            <person name="Alfaro M."/>
            <person name="Sun H."/>
            <person name="Tritt A."/>
            <person name="Yoshinaga Y."/>
            <person name="Zwiers L.-H."/>
            <person name="Turgeon B."/>
            <person name="Goodwin S."/>
            <person name="Spatafora J."/>
            <person name="Crous P."/>
            <person name="Grigoriev I."/>
        </authorList>
    </citation>
    <scope>NUCLEOTIDE SEQUENCE</scope>
    <source>
        <strain evidence="1">CBS 207.26</strain>
    </source>
</reference>
<evidence type="ECO:0000313" key="1">
    <source>
        <dbReference type="EMBL" id="KAF2191015.1"/>
    </source>
</evidence>
<dbReference type="Proteomes" id="UP000800200">
    <property type="component" value="Unassembled WGS sequence"/>
</dbReference>
<organism evidence="1 2">
    <name type="scientific">Zopfia rhizophila CBS 207.26</name>
    <dbReference type="NCBI Taxonomy" id="1314779"/>
    <lineage>
        <taxon>Eukaryota</taxon>
        <taxon>Fungi</taxon>
        <taxon>Dikarya</taxon>
        <taxon>Ascomycota</taxon>
        <taxon>Pezizomycotina</taxon>
        <taxon>Dothideomycetes</taxon>
        <taxon>Dothideomycetes incertae sedis</taxon>
        <taxon>Zopfiaceae</taxon>
        <taxon>Zopfia</taxon>
    </lineage>
</organism>
<proteinExistence type="predicted"/>
<protein>
    <submittedName>
        <fullName evidence="1">Uncharacterized protein</fullName>
    </submittedName>
</protein>
<gene>
    <name evidence="1" type="ORF">K469DRAFT_361573</name>
</gene>
<name>A0A6A6EIT7_9PEZI</name>
<sequence length="127" mass="14493">MSSCKFREKIRTELIASSDYSLNNTITFKKLNTAGITSSSSASPNQIYTFLACWNISPIICTWVAFSASSAWLRQIASIHRYRGLCVFRNWRRRTFTLGVILTNEGWLLQRILCTNTALPQLYETVS</sequence>
<keyword evidence="2" id="KW-1185">Reference proteome</keyword>
<dbReference type="EMBL" id="ML994617">
    <property type="protein sequence ID" value="KAF2191015.1"/>
    <property type="molecule type" value="Genomic_DNA"/>
</dbReference>